<evidence type="ECO:0000313" key="1">
    <source>
        <dbReference type="EMBL" id="MBX39577.1"/>
    </source>
</evidence>
<sequence>MDMNCITIMLLHVQEGLNERTNNRKRRVGRGRGLLEG</sequence>
<proteinExistence type="predicted"/>
<accession>A0A2P2NAS7</accession>
<dbReference type="AlphaFoldDB" id="A0A2P2NAS7"/>
<protein>
    <submittedName>
        <fullName evidence="1">Uncharacterized protein</fullName>
    </submittedName>
</protein>
<name>A0A2P2NAS7_RHIMU</name>
<organism evidence="1">
    <name type="scientific">Rhizophora mucronata</name>
    <name type="common">Asiatic mangrove</name>
    <dbReference type="NCBI Taxonomy" id="61149"/>
    <lineage>
        <taxon>Eukaryota</taxon>
        <taxon>Viridiplantae</taxon>
        <taxon>Streptophyta</taxon>
        <taxon>Embryophyta</taxon>
        <taxon>Tracheophyta</taxon>
        <taxon>Spermatophyta</taxon>
        <taxon>Magnoliopsida</taxon>
        <taxon>eudicotyledons</taxon>
        <taxon>Gunneridae</taxon>
        <taxon>Pentapetalae</taxon>
        <taxon>rosids</taxon>
        <taxon>fabids</taxon>
        <taxon>Malpighiales</taxon>
        <taxon>Rhizophoraceae</taxon>
        <taxon>Rhizophora</taxon>
    </lineage>
</organism>
<dbReference type="EMBL" id="GGEC01059093">
    <property type="protein sequence ID" value="MBX39577.1"/>
    <property type="molecule type" value="Transcribed_RNA"/>
</dbReference>
<reference evidence="1" key="1">
    <citation type="submission" date="2018-02" db="EMBL/GenBank/DDBJ databases">
        <title>Rhizophora mucronata_Transcriptome.</title>
        <authorList>
            <person name="Meera S.P."/>
            <person name="Sreeshan A."/>
            <person name="Augustine A."/>
        </authorList>
    </citation>
    <scope>NUCLEOTIDE SEQUENCE</scope>
    <source>
        <tissue evidence="1">Leaf</tissue>
    </source>
</reference>